<feature type="domain" description="SLC12A transporter C-terminal" evidence="21">
    <location>
        <begin position="734"/>
        <end position="1136"/>
    </location>
</feature>
<evidence type="ECO:0000256" key="3">
    <source>
        <dbReference type="ARBA" id="ARBA00022448"/>
    </source>
</evidence>
<dbReference type="InterPro" id="IPR002443">
    <property type="entry name" value="SLC12A1/SLC12A2"/>
</dbReference>
<dbReference type="GO" id="GO:0055075">
    <property type="term" value="P:potassium ion homeostasis"/>
    <property type="evidence" value="ECO:0007669"/>
    <property type="project" value="TreeGrafter"/>
</dbReference>
<dbReference type="GO" id="GO:0055078">
    <property type="term" value="P:sodium ion homeostasis"/>
    <property type="evidence" value="ECO:0007669"/>
    <property type="project" value="TreeGrafter"/>
</dbReference>
<evidence type="ECO:0000256" key="11">
    <source>
        <dbReference type="ARBA" id="ARBA00023053"/>
    </source>
</evidence>
<dbReference type="InterPro" id="IPR004841">
    <property type="entry name" value="AA-permease/SLC12A_dom"/>
</dbReference>
<feature type="transmembrane region" description="Helical" evidence="19">
    <location>
        <begin position="447"/>
        <end position="466"/>
    </location>
</feature>
<dbReference type="InterPro" id="IPR002444">
    <property type="entry name" value="NKCC1"/>
</dbReference>
<keyword evidence="5" id="KW-0633">Potassium transport</keyword>
<keyword evidence="3" id="KW-0813">Transport</keyword>
<dbReference type="GO" id="GO:0008519">
    <property type="term" value="F:ammonium channel activity"/>
    <property type="evidence" value="ECO:0007669"/>
    <property type="project" value="TreeGrafter"/>
</dbReference>
<feature type="domain" description="Amino acid permease N-terminal" evidence="22">
    <location>
        <begin position="137"/>
        <end position="190"/>
    </location>
</feature>
<dbReference type="Ensembl" id="ENSSMAT00000055865.1">
    <property type="protein sequence ID" value="ENSSMAP00000068595.1"/>
    <property type="gene ID" value="ENSSMAG00000007559.2"/>
</dbReference>
<evidence type="ECO:0000256" key="18">
    <source>
        <dbReference type="SAM" id="MobiDB-lite"/>
    </source>
</evidence>
<evidence type="ECO:0000256" key="9">
    <source>
        <dbReference type="ARBA" id="ARBA00022958"/>
    </source>
</evidence>
<protein>
    <recommendedName>
        <fullName evidence="25">Solute carrier family 12 member 2</fullName>
    </recommendedName>
</protein>
<gene>
    <name evidence="23" type="primary">slc12a2</name>
</gene>
<keyword evidence="6" id="KW-0597">Phosphoprotein</keyword>
<feature type="transmembrane region" description="Helical" evidence="19">
    <location>
        <begin position="644"/>
        <end position="667"/>
    </location>
</feature>
<feature type="domain" description="Amino acid permease/ SLC12A" evidence="20">
    <location>
        <begin position="225"/>
        <end position="725"/>
    </location>
</feature>
<dbReference type="GeneTree" id="ENSGT00940000155742"/>
<dbReference type="Pfam" id="PF00324">
    <property type="entry name" value="AA_permease"/>
    <property type="match status" value="1"/>
</dbReference>
<dbReference type="PANTHER" id="PTHR11827:SF58">
    <property type="entry name" value="SOLUTE CARRIER FAMILY 12 MEMBER 2"/>
    <property type="match status" value="1"/>
</dbReference>
<name>A0A8D3E9Y6_SCOMX</name>
<evidence type="ECO:0000313" key="24">
    <source>
        <dbReference type="Proteomes" id="UP000694558"/>
    </source>
</evidence>
<evidence type="ECO:0000256" key="1">
    <source>
        <dbReference type="ARBA" id="ARBA00004651"/>
    </source>
</evidence>
<evidence type="ECO:0000256" key="14">
    <source>
        <dbReference type="ARBA" id="ARBA00023180"/>
    </source>
</evidence>
<feature type="transmembrane region" description="Helical" evidence="19">
    <location>
        <begin position="299"/>
        <end position="320"/>
    </location>
</feature>
<evidence type="ECO:0000256" key="7">
    <source>
        <dbReference type="ARBA" id="ARBA00022692"/>
    </source>
</evidence>
<dbReference type="Proteomes" id="UP000694558">
    <property type="component" value="Chromosome 4"/>
</dbReference>
<comment type="subcellular location">
    <subcellularLocation>
        <location evidence="1">Cell membrane</location>
        <topology evidence="1">Multi-pass membrane protein</topology>
    </subcellularLocation>
</comment>
<keyword evidence="13 19" id="KW-0472">Membrane</keyword>
<reference evidence="23" key="1">
    <citation type="submission" date="2023-05" db="EMBL/GenBank/DDBJ databases">
        <title>High-quality long-read genome of Scophthalmus maximus.</title>
        <authorList>
            <person name="Lien S."/>
            <person name="Martinez P."/>
        </authorList>
    </citation>
    <scope>NUCLEOTIDE SEQUENCE [LARGE SCALE GENOMIC DNA]</scope>
</reference>
<keyword evidence="7 19" id="KW-0812">Transmembrane</keyword>
<feature type="transmembrane region" description="Helical" evidence="19">
    <location>
        <begin position="226"/>
        <end position="246"/>
    </location>
</feature>
<dbReference type="Pfam" id="PF08403">
    <property type="entry name" value="AA_permease_N"/>
    <property type="match status" value="1"/>
</dbReference>
<evidence type="ECO:0000256" key="15">
    <source>
        <dbReference type="ARBA" id="ARBA00023201"/>
    </source>
</evidence>
<keyword evidence="8" id="KW-0769">Symport</keyword>
<feature type="region of interest" description="Disordered" evidence="18">
    <location>
        <begin position="94"/>
        <end position="133"/>
    </location>
</feature>
<dbReference type="InterPro" id="IPR004842">
    <property type="entry name" value="SLC12A_fam"/>
</dbReference>
<dbReference type="GO" id="GO:0055064">
    <property type="term" value="P:chloride ion homeostasis"/>
    <property type="evidence" value="ECO:0007669"/>
    <property type="project" value="TreeGrafter"/>
</dbReference>
<comment type="catalytic activity">
    <reaction evidence="17">
        <text>K(+)(out) + 2 chloride(out) + Na(+)(out) = K(+)(in) + 2 chloride(in) + Na(+)(in)</text>
        <dbReference type="Rhea" id="RHEA:72395"/>
        <dbReference type="ChEBI" id="CHEBI:17996"/>
        <dbReference type="ChEBI" id="CHEBI:29101"/>
        <dbReference type="ChEBI" id="CHEBI:29103"/>
    </reaction>
    <physiologicalReaction direction="left-to-right" evidence="17">
        <dbReference type="Rhea" id="RHEA:72396"/>
    </physiologicalReaction>
</comment>
<evidence type="ECO:0000256" key="8">
    <source>
        <dbReference type="ARBA" id="ARBA00022847"/>
    </source>
</evidence>
<keyword evidence="11" id="KW-0915">Sodium</keyword>
<proteinExistence type="inferred from homology"/>
<dbReference type="InterPro" id="IPR018491">
    <property type="entry name" value="SLC12_C"/>
</dbReference>
<keyword evidence="12" id="KW-0406">Ion transport</keyword>
<accession>A0A8D3E9Y6</accession>
<dbReference type="GO" id="GO:0006884">
    <property type="term" value="P:cell volume homeostasis"/>
    <property type="evidence" value="ECO:0007669"/>
    <property type="project" value="TreeGrafter"/>
</dbReference>
<keyword evidence="14" id="KW-0325">Glycoprotein</keyword>
<feature type="transmembrane region" description="Helical" evidence="19">
    <location>
        <begin position="359"/>
        <end position="382"/>
    </location>
</feature>
<evidence type="ECO:0000256" key="16">
    <source>
        <dbReference type="ARBA" id="ARBA00023214"/>
    </source>
</evidence>
<evidence type="ECO:0000259" key="22">
    <source>
        <dbReference type="Pfam" id="PF08403"/>
    </source>
</evidence>
<feature type="region of interest" description="Disordered" evidence="18">
    <location>
        <begin position="1"/>
        <end position="78"/>
    </location>
</feature>
<dbReference type="AlphaFoldDB" id="A0A8D3E9Y6"/>
<feature type="compositionally biased region" description="Low complexity" evidence="18">
    <location>
        <begin position="95"/>
        <end position="109"/>
    </location>
</feature>
<evidence type="ECO:0000256" key="2">
    <source>
        <dbReference type="ARBA" id="ARBA00010593"/>
    </source>
</evidence>
<sequence length="1136" mass="123970">MSAPSAPATESEFLSPDAGQKPPGPTPSQSRFQVDLVAEAAGAAEERSPNSDTSSAVASGDGAAPAGPAECPGADPGACGEEAKGRFRVVNFADPSGAGSEASPEASPADGLQNGDTVMSETSLHSSTGGQHHYHYDTHTNTYYLRTFGHNTIDAVPNIDFYRQTAAPLGEKLIRPTLSELHDELDKEPFEDGFANGDELTPAEEAAAKEAAESKGVVKFGWIKGVLVRCMLNIWGVMLFIRMSWIVGQAGIALSCLIIAMATVVTTITGLSTSAIATNGFVRGGGAYYLISRSLGPEFGGSIGLIFAFANAVAVAMYVVGFAETVVELLAVSLSTPCDHCVSCLVCLHMGPSVCSDEFIHWAAAQIFLLFVLITAIINYFIGTFIPVKAKESVGFFGYHGSIMWENMGPAFRGETFFSVFSIFFPAATGILAGANISGDLADPQLAIPRGTLLAILITGIVYLGVAVSTGASIVREATGNVNDTISSQFRMNCTEAACNFGYDFSSCKTDKESCHYGLLNDFQVMSMVSGFGPIISAGIFSATLSSALASLVSAPKVFQALCKDNIYPGLAMFAKGYGKNNEPLRGYILTFGIALAFILIAQLNIIAPIISNFFLASYALINFSVFHASLANSPGWRPSFKYYNMWVSLAGAILCCVVMFVINWWAALLTNVIVLGLYIYVSYKKPDVNWGSSTQALTYHQALTHTLHLSGVEDHIKNFRPQCLVMTGYPNSRPALLDLVHSFTKNVGLTICGHIRTGYRRPNFKDLANDQSRYQRWLLKNETKAFYTPVFAEDMRQGTQYLLQAAGLGRLKPNTLVLGFKNDWRDGDMMNVETYISMIHDAFDLQFGAVILRLKEGLDVSHIQGQDECLSSQEKSSGMKDVIVSIDTSKDSDADSSKQSSKEDGKATTQPLLKKDKRSPTVPLNVSDQRLLEASQQFHKKQGKGTVDVWWLFDDGGLTLLIPYLLTNKKRWKDCKIRVFIGGKINRIDHDRRAMATLLSKFRIDFSDINVLGDINTKPKKEHVSAFEEMIEPYRLKEDDMEQEAAEQLKDSEPWRITDNELELYRAKTNRQIRLNELLKEHSSTAALIVMSLPLARKGAVSSALYMAWLEVLSKDLPPILLVRGNHQSVLTFYS</sequence>
<evidence type="ECO:0000313" key="23">
    <source>
        <dbReference type="Ensembl" id="ENSSMAP00000068595.1"/>
    </source>
</evidence>
<comment type="similarity">
    <text evidence="2">Belongs to the SLC12A transporter family.</text>
</comment>
<evidence type="ECO:0000259" key="20">
    <source>
        <dbReference type="Pfam" id="PF00324"/>
    </source>
</evidence>
<evidence type="ECO:0000256" key="6">
    <source>
        <dbReference type="ARBA" id="ARBA00022553"/>
    </source>
</evidence>
<reference evidence="23" key="2">
    <citation type="submission" date="2025-08" db="UniProtKB">
        <authorList>
            <consortium name="Ensembl"/>
        </authorList>
    </citation>
    <scope>IDENTIFICATION</scope>
</reference>
<feature type="compositionally biased region" description="Basic and acidic residues" evidence="18">
    <location>
        <begin position="890"/>
        <end position="907"/>
    </location>
</feature>
<evidence type="ECO:0000256" key="13">
    <source>
        <dbReference type="ARBA" id="ARBA00023136"/>
    </source>
</evidence>
<keyword evidence="10 19" id="KW-1133">Transmembrane helix</keyword>
<dbReference type="PRINTS" id="PR01207">
    <property type="entry name" value="NAKCLTRNSPRT"/>
</dbReference>
<evidence type="ECO:0000259" key="21">
    <source>
        <dbReference type="Pfam" id="PF03522"/>
    </source>
</evidence>
<evidence type="ECO:0000256" key="4">
    <source>
        <dbReference type="ARBA" id="ARBA00022475"/>
    </source>
</evidence>
<evidence type="ECO:0000256" key="17">
    <source>
        <dbReference type="ARBA" id="ARBA00048452"/>
    </source>
</evidence>
<keyword evidence="4" id="KW-1003">Cell membrane</keyword>
<feature type="transmembrane region" description="Helical" evidence="19">
    <location>
        <begin position="588"/>
        <end position="608"/>
    </location>
</feature>
<feature type="transmembrane region" description="Helical" evidence="19">
    <location>
        <begin position="614"/>
        <end position="632"/>
    </location>
</feature>
<feature type="compositionally biased region" description="Low complexity" evidence="18">
    <location>
        <begin position="60"/>
        <end position="78"/>
    </location>
</feature>
<evidence type="ECO:0000256" key="10">
    <source>
        <dbReference type="ARBA" id="ARBA00022989"/>
    </source>
</evidence>
<dbReference type="InterPro" id="IPR013612">
    <property type="entry name" value="AA_permease_N"/>
</dbReference>
<dbReference type="NCBIfam" id="TIGR00930">
    <property type="entry name" value="2a30"/>
    <property type="match status" value="1"/>
</dbReference>
<evidence type="ECO:0000256" key="5">
    <source>
        <dbReference type="ARBA" id="ARBA00022538"/>
    </source>
</evidence>
<evidence type="ECO:0008006" key="25">
    <source>
        <dbReference type="Google" id="ProtNLM"/>
    </source>
</evidence>
<dbReference type="GO" id="GO:1990573">
    <property type="term" value="P:potassium ion import across plasma membrane"/>
    <property type="evidence" value="ECO:0007669"/>
    <property type="project" value="TreeGrafter"/>
</dbReference>
<dbReference type="Gene3D" id="1.20.1740.10">
    <property type="entry name" value="Amino acid/polyamine transporter I"/>
    <property type="match status" value="1"/>
</dbReference>
<keyword evidence="16" id="KW-0868">Chloride</keyword>
<dbReference type="FunFam" id="1.20.1740.10:FF:000022">
    <property type="entry name" value="Bumetanide-sensitive na-k-cl cotransport protein"/>
    <property type="match status" value="1"/>
</dbReference>
<feature type="region of interest" description="Disordered" evidence="18">
    <location>
        <begin position="890"/>
        <end position="923"/>
    </location>
</feature>
<organism evidence="23 24">
    <name type="scientific">Scophthalmus maximus</name>
    <name type="common">Turbot</name>
    <name type="synonym">Psetta maxima</name>
    <dbReference type="NCBI Taxonomy" id="52904"/>
    <lineage>
        <taxon>Eukaryota</taxon>
        <taxon>Metazoa</taxon>
        <taxon>Chordata</taxon>
        <taxon>Craniata</taxon>
        <taxon>Vertebrata</taxon>
        <taxon>Euteleostomi</taxon>
        <taxon>Actinopterygii</taxon>
        <taxon>Neopterygii</taxon>
        <taxon>Teleostei</taxon>
        <taxon>Neoteleostei</taxon>
        <taxon>Acanthomorphata</taxon>
        <taxon>Carangaria</taxon>
        <taxon>Pleuronectiformes</taxon>
        <taxon>Pleuronectoidei</taxon>
        <taxon>Scophthalmidae</taxon>
        <taxon>Scophthalmus</taxon>
    </lineage>
</organism>
<keyword evidence="15" id="KW-0739">Sodium transport</keyword>
<feature type="transmembrane region" description="Helical" evidence="19">
    <location>
        <begin position="417"/>
        <end position="435"/>
    </location>
</feature>
<dbReference type="Pfam" id="PF03522">
    <property type="entry name" value="SLC12"/>
    <property type="match status" value="1"/>
</dbReference>
<evidence type="ECO:0000256" key="19">
    <source>
        <dbReference type="SAM" id="Phobius"/>
    </source>
</evidence>
<keyword evidence="9" id="KW-0630">Potassium</keyword>
<dbReference type="PRINTS" id="PR01208">
    <property type="entry name" value="NAKCLTRSPRT1"/>
</dbReference>
<dbReference type="GO" id="GO:0008511">
    <property type="term" value="F:sodium:potassium:chloride symporter activity"/>
    <property type="evidence" value="ECO:0007669"/>
    <property type="project" value="TreeGrafter"/>
</dbReference>
<feature type="compositionally biased region" description="Polar residues" evidence="18">
    <location>
        <begin position="114"/>
        <end position="130"/>
    </location>
</feature>
<dbReference type="GO" id="GO:0016324">
    <property type="term" value="C:apical plasma membrane"/>
    <property type="evidence" value="ECO:0007669"/>
    <property type="project" value="TreeGrafter"/>
</dbReference>
<dbReference type="PANTHER" id="PTHR11827">
    <property type="entry name" value="SOLUTE CARRIER FAMILY 12, CATION COTRANSPORTERS"/>
    <property type="match status" value="1"/>
</dbReference>
<evidence type="ECO:0000256" key="12">
    <source>
        <dbReference type="ARBA" id="ARBA00023065"/>
    </source>
</evidence>
<feature type="transmembrane region" description="Helical" evidence="19">
    <location>
        <begin position="252"/>
        <end position="278"/>
    </location>
</feature>